<keyword evidence="5" id="KW-1185">Reference proteome</keyword>
<evidence type="ECO:0000313" key="5">
    <source>
        <dbReference type="Proteomes" id="UP000321773"/>
    </source>
</evidence>
<name>A0A1I6T818_9BACI</name>
<accession>A0A1I6T818</accession>
<proteinExistence type="predicted"/>
<dbReference type="EMBL" id="FPAI01000013">
    <property type="protein sequence ID" value="SFS85346.1"/>
    <property type="molecule type" value="Genomic_DNA"/>
</dbReference>
<dbReference type="STRING" id="306541.SAMN05421668_11333"/>
<reference evidence="2 5" key="2">
    <citation type="submission" date="2019-07" db="EMBL/GenBank/DDBJ databases">
        <title>Whole genome shotgun sequence of Halolactibacillus miurensis NBRC 100873.</title>
        <authorList>
            <person name="Hosoyama A."/>
            <person name="Uohara A."/>
            <person name="Ohji S."/>
            <person name="Ichikawa N."/>
        </authorList>
    </citation>
    <scope>NUCLEOTIDE SEQUENCE [LARGE SCALE GENOMIC DNA]</scope>
    <source>
        <strain evidence="2 5">NBRC 100873</strain>
    </source>
</reference>
<evidence type="ECO:0000313" key="2">
    <source>
        <dbReference type="EMBL" id="GEM04358.1"/>
    </source>
</evidence>
<feature type="transmembrane region" description="Helical" evidence="1">
    <location>
        <begin position="21"/>
        <end position="46"/>
    </location>
</feature>
<organism evidence="3 4">
    <name type="scientific">Halolactibacillus miurensis</name>
    <dbReference type="NCBI Taxonomy" id="306541"/>
    <lineage>
        <taxon>Bacteria</taxon>
        <taxon>Bacillati</taxon>
        <taxon>Bacillota</taxon>
        <taxon>Bacilli</taxon>
        <taxon>Bacillales</taxon>
        <taxon>Bacillaceae</taxon>
        <taxon>Halolactibacillus</taxon>
    </lineage>
</organism>
<keyword evidence="1 2" id="KW-0812">Transmembrane</keyword>
<feature type="transmembrane region" description="Helical" evidence="1">
    <location>
        <begin position="151"/>
        <end position="175"/>
    </location>
</feature>
<dbReference type="Proteomes" id="UP000199139">
    <property type="component" value="Unassembled WGS sequence"/>
</dbReference>
<sequence>MKLLLTMIKKELLMHKRNNSLIWVPIVFILLAIMDPITTYFLPVILENVGGMPEGMAFEIPAVPASEAFGLSLSELSMFGVLITILLTASSISQERQTGVSELLLVKPINASHYIGSKALAKMVVFTGALIISLLFSWYYVSILFGSLSVIYMMLAIIFYSCWFIFVISLTLTYAAVIRQQYMIVGATILTLAAGSIINGIFHHKIPWFYNNLSSLIVKMLQTGAVSTNLLLNIGLLLATSIALLLLSFKLFDQKERL</sequence>
<keyword evidence="1" id="KW-0472">Membrane</keyword>
<feature type="transmembrane region" description="Helical" evidence="1">
    <location>
        <begin position="68"/>
        <end position="89"/>
    </location>
</feature>
<dbReference type="EMBL" id="BJWJ01000011">
    <property type="protein sequence ID" value="GEM04358.1"/>
    <property type="molecule type" value="Genomic_DNA"/>
</dbReference>
<reference evidence="3 4" key="1">
    <citation type="submission" date="2016-10" db="EMBL/GenBank/DDBJ databases">
        <authorList>
            <person name="de Groot N.N."/>
        </authorList>
    </citation>
    <scope>NUCLEOTIDE SEQUENCE [LARGE SCALE GENOMIC DNA]</scope>
    <source>
        <strain evidence="3 4">DSM 17074</strain>
    </source>
</reference>
<dbReference type="Proteomes" id="UP000321773">
    <property type="component" value="Unassembled WGS sequence"/>
</dbReference>
<evidence type="ECO:0000313" key="3">
    <source>
        <dbReference type="EMBL" id="SFS85346.1"/>
    </source>
</evidence>
<evidence type="ECO:0000313" key="4">
    <source>
        <dbReference type="Proteomes" id="UP000199139"/>
    </source>
</evidence>
<evidence type="ECO:0000256" key="1">
    <source>
        <dbReference type="SAM" id="Phobius"/>
    </source>
</evidence>
<protein>
    <submittedName>
        <fullName evidence="3">ABC-2 type transport system permease protein</fullName>
    </submittedName>
    <submittedName>
        <fullName evidence="2">Transmembrane protein YxlG</fullName>
    </submittedName>
</protein>
<gene>
    <name evidence="2" type="primary">yxlG</name>
    <name evidence="2" type="ORF">HMI01_13460</name>
    <name evidence="3" type="ORF">SAMN05421668_11333</name>
</gene>
<feature type="transmembrane region" description="Helical" evidence="1">
    <location>
        <begin position="230"/>
        <end position="252"/>
    </location>
</feature>
<dbReference type="AlphaFoldDB" id="A0A1I6T818"/>
<feature type="transmembrane region" description="Helical" evidence="1">
    <location>
        <begin position="182"/>
        <end position="202"/>
    </location>
</feature>
<feature type="transmembrane region" description="Helical" evidence="1">
    <location>
        <begin position="123"/>
        <end position="145"/>
    </location>
</feature>
<keyword evidence="1" id="KW-1133">Transmembrane helix</keyword>